<evidence type="ECO:0000313" key="12">
    <source>
        <dbReference type="EnsemblProtists" id="EKX53502"/>
    </source>
</evidence>
<comment type="similarity">
    <text evidence="3">Belongs to the UPRTase family.</text>
</comment>
<evidence type="ECO:0000256" key="3">
    <source>
        <dbReference type="ARBA" id="ARBA00009516"/>
    </source>
</evidence>
<dbReference type="KEGG" id="gtt:GUITHDRAFT_101200"/>
<accession>L1JYQ6</accession>
<evidence type="ECO:0000256" key="7">
    <source>
        <dbReference type="ARBA" id="ARBA00022679"/>
    </source>
</evidence>
<dbReference type="OMA" id="KHKIGLM"/>
<keyword evidence="9" id="KW-0342">GTP-binding</keyword>
<dbReference type="GO" id="GO:0005525">
    <property type="term" value="F:GTP binding"/>
    <property type="evidence" value="ECO:0007669"/>
    <property type="project" value="UniProtKB-KW"/>
</dbReference>
<name>L1JYQ6_GUITC</name>
<dbReference type="InterPro" id="IPR000836">
    <property type="entry name" value="PRTase_dom"/>
</dbReference>
<evidence type="ECO:0000256" key="4">
    <source>
        <dbReference type="ARBA" id="ARBA00011894"/>
    </source>
</evidence>
<dbReference type="OrthoDB" id="106623at2759"/>
<proteinExistence type="inferred from homology"/>
<dbReference type="PaxDb" id="55529-EKX53502"/>
<dbReference type="NCBIfam" id="NF001097">
    <property type="entry name" value="PRK00129.1"/>
    <property type="match status" value="1"/>
</dbReference>
<dbReference type="GeneID" id="17309882"/>
<dbReference type="InterPro" id="IPR029057">
    <property type="entry name" value="PRTase-like"/>
</dbReference>
<protein>
    <recommendedName>
        <fullName evidence="4">uracil phosphoribosyltransferase</fullName>
        <ecNumber evidence="4">2.4.2.9</ecNumber>
    </recommendedName>
</protein>
<evidence type="ECO:0000313" key="11">
    <source>
        <dbReference type="EMBL" id="EKX53502.1"/>
    </source>
</evidence>
<dbReference type="EMBL" id="JH992970">
    <property type="protein sequence ID" value="EKX53502.1"/>
    <property type="molecule type" value="Genomic_DNA"/>
</dbReference>
<dbReference type="eggNOG" id="KOG4203">
    <property type="taxonomic scope" value="Eukaryota"/>
</dbReference>
<reference evidence="11 13" key="1">
    <citation type="journal article" date="2012" name="Nature">
        <title>Algal genomes reveal evolutionary mosaicism and the fate of nucleomorphs.</title>
        <authorList>
            <consortium name="DOE Joint Genome Institute"/>
            <person name="Curtis B.A."/>
            <person name="Tanifuji G."/>
            <person name="Burki F."/>
            <person name="Gruber A."/>
            <person name="Irimia M."/>
            <person name="Maruyama S."/>
            <person name="Arias M.C."/>
            <person name="Ball S.G."/>
            <person name="Gile G.H."/>
            <person name="Hirakawa Y."/>
            <person name="Hopkins J.F."/>
            <person name="Kuo A."/>
            <person name="Rensing S.A."/>
            <person name="Schmutz J."/>
            <person name="Symeonidi A."/>
            <person name="Elias M."/>
            <person name="Eveleigh R.J."/>
            <person name="Herman E.K."/>
            <person name="Klute M.J."/>
            <person name="Nakayama T."/>
            <person name="Obornik M."/>
            <person name="Reyes-Prieto A."/>
            <person name="Armbrust E.V."/>
            <person name="Aves S.J."/>
            <person name="Beiko R.G."/>
            <person name="Coutinho P."/>
            <person name="Dacks J.B."/>
            <person name="Durnford D.G."/>
            <person name="Fast N.M."/>
            <person name="Green B.R."/>
            <person name="Grisdale C.J."/>
            <person name="Hempel F."/>
            <person name="Henrissat B."/>
            <person name="Hoppner M.P."/>
            <person name="Ishida K."/>
            <person name="Kim E."/>
            <person name="Koreny L."/>
            <person name="Kroth P.G."/>
            <person name="Liu Y."/>
            <person name="Malik S.B."/>
            <person name="Maier U.G."/>
            <person name="McRose D."/>
            <person name="Mock T."/>
            <person name="Neilson J.A."/>
            <person name="Onodera N.T."/>
            <person name="Poole A.M."/>
            <person name="Pritham E.J."/>
            <person name="Richards T.A."/>
            <person name="Rocap G."/>
            <person name="Roy S.W."/>
            <person name="Sarai C."/>
            <person name="Schaack S."/>
            <person name="Shirato S."/>
            <person name="Slamovits C.H."/>
            <person name="Spencer D.F."/>
            <person name="Suzuki S."/>
            <person name="Worden A.Z."/>
            <person name="Zauner S."/>
            <person name="Barry K."/>
            <person name="Bell C."/>
            <person name="Bharti A.K."/>
            <person name="Crow J.A."/>
            <person name="Grimwood J."/>
            <person name="Kramer R."/>
            <person name="Lindquist E."/>
            <person name="Lucas S."/>
            <person name="Salamov A."/>
            <person name="McFadden G.I."/>
            <person name="Lane C.E."/>
            <person name="Keeling P.J."/>
            <person name="Gray M.W."/>
            <person name="Grigoriev I.V."/>
            <person name="Archibald J.M."/>
        </authorList>
    </citation>
    <scope>NUCLEOTIDE SEQUENCE</scope>
    <source>
        <strain evidence="11 13">CCMP2712</strain>
    </source>
</reference>
<keyword evidence="8" id="KW-0547">Nucleotide-binding</keyword>
<evidence type="ECO:0000259" key="10">
    <source>
        <dbReference type="Pfam" id="PF14681"/>
    </source>
</evidence>
<keyword evidence="6" id="KW-0328">Glycosyltransferase</keyword>
<evidence type="ECO:0000256" key="1">
    <source>
        <dbReference type="ARBA" id="ARBA00001946"/>
    </source>
</evidence>
<dbReference type="STRING" id="905079.L1JYQ6"/>
<organism evidence="11">
    <name type="scientific">Guillardia theta (strain CCMP2712)</name>
    <name type="common">Cryptophyte</name>
    <dbReference type="NCBI Taxonomy" id="905079"/>
    <lineage>
        <taxon>Eukaryota</taxon>
        <taxon>Cryptophyceae</taxon>
        <taxon>Pyrenomonadales</taxon>
        <taxon>Geminigeraceae</taxon>
        <taxon>Guillardia</taxon>
    </lineage>
</organism>
<reference evidence="12" key="3">
    <citation type="submission" date="2015-06" db="UniProtKB">
        <authorList>
            <consortium name="EnsemblProtists"/>
        </authorList>
    </citation>
    <scope>IDENTIFICATION</scope>
</reference>
<dbReference type="FunFam" id="3.40.50.2020:FF:000023">
    <property type="entry name" value="Probable uracil phosphoribosyltransferase"/>
    <property type="match status" value="1"/>
</dbReference>
<comment type="cofactor">
    <cofactor evidence="1">
        <name>Mg(2+)</name>
        <dbReference type="ChEBI" id="CHEBI:18420"/>
    </cofactor>
</comment>
<dbReference type="Pfam" id="PF14681">
    <property type="entry name" value="UPRTase"/>
    <property type="match status" value="1"/>
</dbReference>
<evidence type="ECO:0000256" key="2">
    <source>
        <dbReference type="ARBA" id="ARBA00005180"/>
    </source>
</evidence>
<dbReference type="AlphaFoldDB" id="L1JYQ6"/>
<sequence length="266" mass="29356">MDLKAAYNNATTTSSSLQTTPLHDAKNGKSWFVKPWTSFQAAASLPDKVPGYERVHVIKRTYFTISLFTQLRDLNSSQEIFVKSARHLISIILSEALNFVPFMPKIVNTPVDGATYTGLEMTDVENLCVVSILRAADSMADHISHHLPGLPVGKILIQRDEKTAKPNVFFKKFPKNIQAKRVILVDPMLATGGSAAEAIQILKDDGVPEHCILMVCIVAADEGLQLLTKRFPQVRIVCGEIDRGLNSQKYIVPGLGDFGDRFFGTN</sequence>
<gene>
    <name evidence="11" type="ORF">GUITHDRAFT_101200</name>
</gene>
<reference evidence="13" key="2">
    <citation type="submission" date="2012-11" db="EMBL/GenBank/DDBJ databases">
        <authorList>
            <person name="Kuo A."/>
            <person name="Curtis B.A."/>
            <person name="Tanifuji G."/>
            <person name="Burki F."/>
            <person name="Gruber A."/>
            <person name="Irimia M."/>
            <person name="Maruyama S."/>
            <person name="Arias M.C."/>
            <person name="Ball S.G."/>
            <person name="Gile G.H."/>
            <person name="Hirakawa Y."/>
            <person name="Hopkins J.F."/>
            <person name="Rensing S.A."/>
            <person name="Schmutz J."/>
            <person name="Symeonidi A."/>
            <person name="Elias M."/>
            <person name="Eveleigh R.J."/>
            <person name="Herman E.K."/>
            <person name="Klute M.J."/>
            <person name="Nakayama T."/>
            <person name="Obornik M."/>
            <person name="Reyes-Prieto A."/>
            <person name="Armbrust E.V."/>
            <person name="Aves S.J."/>
            <person name="Beiko R.G."/>
            <person name="Coutinho P."/>
            <person name="Dacks J.B."/>
            <person name="Durnford D.G."/>
            <person name="Fast N.M."/>
            <person name="Green B.R."/>
            <person name="Grisdale C."/>
            <person name="Hempe F."/>
            <person name="Henrissat B."/>
            <person name="Hoppner M.P."/>
            <person name="Ishida K.-I."/>
            <person name="Kim E."/>
            <person name="Koreny L."/>
            <person name="Kroth P.G."/>
            <person name="Liu Y."/>
            <person name="Malik S.-B."/>
            <person name="Maier U.G."/>
            <person name="McRose D."/>
            <person name="Mock T."/>
            <person name="Neilson J.A."/>
            <person name="Onodera N.T."/>
            <person name="Poole A.M."/>
            <person name="Pritham E.J."/>
            <person name="Richards T.A."/>
            <person name="Rocap G."/>
            <person name="Roy S.W."/>
            <person name="Sarai C."/>
            <person name="Schaack S."/>
            <person name="Shirato S."/>
            <person name="Slamovits C.H."/>
            <person name="Spencer D.F."/>
            <person name="Suzuki S."/>
            <person name="Worden A.Z."/>
            <person name="Zauner S."/>
            <person name="Barry K."/>
            <person name="Bell C."/>
            <person name="Bharti A.K."/>
            <person name="Crow J.A."/>
            <person name="Grimwood J."/>
            <person name="Kramer R."/>
            <person name="Lindquist E."/>
            <person name="Lucas S."/>
            <person name="Salamov A."/>
            <person name="McFadden G.I."/>
            <person name="Lane C.E."/>
            <person name="Keeling P.J."/>
            <person name="Gray M.W."/>
            <person name="Grigoriev I.V."/>
            <person name="Archibald J.M."/>
        </authorList>
    </citation>
    <scope>NUCLEOTIDE SEQUENCE</scope>
    <source>
        <strain evidence="13">CCMP2712</strain>
    </source>
</reference>
<keyword evidence="13" id="KW-1185">Reference proteome</keyword>
<comment type="pathway">
    <text evidence="2">Pyrimidine metabolism; UMP biosynthesis via salvage pathway; UMP from uracil: step 1/1.</text>
</comment>
<keyword evidence="5" id="KW-0021">Allosteric enzyme</keyword>
<feature type="domain" description="Phosphoribosyltransferase" evidence="10">
    <location>
        <begin position="66"/>
        <end position="265"/>
    </location>
</feature>
<keyword evidence="7" id="KW-0808">Transferase</keyword>
<evidence type="ECO:0000256" key="6">
    <source>
        <dbReference type="ARBA" id="ARBA00022676"/>
    </source>
</evidence>
<dbReference type="Gene3D" id="3.40.50.2020">
    <property type="match status" value="1"/>
</dbReference>
<dbReference type="HOGENOM" id="CLU_067096_1_1_1"/>
<evidence type="ECO:0000256" key="5">
    <source>
        <dbReference type="ARBA" id="ARBA00022533"/>
    </source>
</evidence>
<dbReference type="RefSeq" id="XP_005840482.1">
    <property type="nucleotide sequence ID" value="XM_005840425.1"/>
</dbReference>
<dbReference type="GO" id="GO:0008655">
    <property type="term" value="P:pyrimidine-containing compound salvage"/>
    <property type="evidence" value="ECO:0007669"/>
    <property type="project" value="UniProtKB-ARBA"/>
</dbReference>
<evidence type="ECO:0000256" key="9">
    <source>
        <dbReference type="ARBA" id="ARBA00023134"/>
    </source>
</evidence>
<dbReference type="EC" id="2.4.2.9" evidence="4"/>
<dbReference type="GO" id="GO:0004845">
    <property type="term" value="F:uracil phosphoribosyltransferase activity"/>
    <property type="evidence" value="ECO:0007669"/>
    <property type="project" value="UniProtKB-EC"/>
</dbReference>
<dbReference type="Proteomes" id="UP000011087">
    <property type="component" value="Unassembled WGS sequence"/>
</dbReference>
<evidence type="ECO:0000256" key="8">
    <source>
        <dbReference type="ARBA" id="ARBA00022741"/>
    </source>
</evidence>
<evidence type="ECO:0000313" key="13">
    <source>
        <dbReference type="Proteomes" id="UP000011087"/>
    </source>
</evidence>
<dbReference type="EnsemblProtists" id="EKX53502">
    <property type="protein sequence ID" value="EKX53502"/>
    <property type="gene ID" value="GUITHDRAFT_101200"/>
</dbReference>
<dbReference type="SUPFAM" id="SSF53271">
    <property type="entry name" value="PRTase-like"/>
    <property type="match status" value="1"/>
</dbReference>
<dbReference type="CDD" id="cd06223">
    <property type="entry name" value="PRTases_typeI"/>
    <property type="match status" value="1"/>
</dbReference>